<keyword evidence="2" id="KW-0732">Signal</keyword>
<sequence length="127" mass="14005">MKKLSILVMCMTVGLVLANDPVKNLNAYKVAKTEIINVSPFCISIAKGDYEMVKKMVELGSEVNKFSEGMTPLMYAARYNRLEIIKLLVANGAKINTKNAKGYTAIKYAELSGAKEAVTLLLELKKK</sequence>
<keyword evidence="4" id="KW-1185">Reference proteome</keyword>
<dbReference type="SUPFAM" id="SSF48403">
    <property type="entry name" value="Ankyrin repeat"/>
    <property type="match status" value="1"/>
</dbReference>
<dbReference type="RefSeq" id="WP_034241310.1">
    <property type="nucleotide sequence ID" value="NZ_AQRA01000003.1"/>
</dbReference>
<dbReference type="Gene3D" id="1.25.40.20">
    <property type="entry name" value="Ankyrin repeat-containing domain"/>
    <property type="match status" value="1"/>
</dbReference>
<reference evidence="3 4" key="1">
    <citation type="submission" date="2014-04" db="EMBL/GenBank/DDBJ databases">
        <title>Aquimarina sp. 22II-S11-z7 Genome Sequencing.</title>
        <authorList>
            <person name="Lai Q."/>
        </authorList>
    </citation>
    <scope>NUCLEOTIDE SEQUENCE [LARGE SCALE GENOMIC DNA]</scope>
    <source>
        <strain evidence="3 4">22II-S11-z7</strain>
    </source>
</reference>
<dbReference type="PANTHER" id="PTHR24127">
    <property type="entry name" value="ANKYRIN REPEAT AND EF-HAND DOMAIN-CONTAINING PROTEIN 1"/>
    <property type="match status" value="1"/>
</dbReference>
<feature type="repeat" description="ANK" evidence="1">
    <location>
        <begin position="68"/>
        <end position="100"/>
    </location>
</feature>
<name>A0A023BXM8_9FLAO</name>
<dbReference type="InterPro" id="IPR002110">
    <property type="entry name" value="Ankyrin_rpt"/>
</dbReference>
<dbReference type="STRING" id="1317122.ATO12_13100"/>
<dbReference type="SMART" id="SM00248">
    <property type="entry name" value="ANK"/>
    <property type="match status" value="2"/>
</dbReference>
<evidence type="ECO:0000313" key="4">
    <source>
        <dbReference type="Proteomes" id="UP000023541"/>
    </source>
</evidence>
<dbReference type="Pfam" id="PF12796">
    <property type="entry name" value="Ank_2"/>
    <property type="match status" value="1"/>
</dbReference>
<dbReference type="Proteomes" id="UP000023541">
    <property type="component" value="Unassembled WGS sequence"/>
</dbReference>
<feature type="chain" id="PRO_5001512442" evidence="2">
    <location>
        <begin position="19"/>
        <end position="127"/>
    </location>
</feature>
<comment type="caution">
    <text evidence="3">The sequence shown here is derived from an EMBL/GenBank/DDBJ whole genome shotgun (WGS) entry which is preliminary data.</text>
</comment>
<keyword evidence="1" id="KW-0040">ANK repeat</keyword>
<evidence type="ECO:0000313" key="3">
    <source>
        <dbReference type="EMBL" id="EZH74699.1"/>
    </source>
</evidence>
<dbReference type="AlphaFoldDB" id="A0A023BXM8"/>
<dbReference type="InterPro" id="IPR052801">
    <property type="entry name" value="Ankyrin-EF-hand"/>
</dbReference>
<accession>A0A023BXM8</accession>
<dbReference type="EMBL" id="AQRA01000003">
    <property type="protein sequence ID" value="EZH74699.1"/>
    <property type="molecule type" value="Genomic_DNA"/>
</dbReference>
<feature type="signal peptide" evidence="2">
    <location>
        <begin position="1"/>
        <end position="18"/>
    </location>
</feature>
<gene>
    <name evidence="3" type="ORF">ATO12_13100</name>
</gene>
<evidence type="ECO:0000256" key="1">
    <source>
        <dbReference type="PROSITE-ProRule" id="PRU00023"/>
    </source>
</evidence>
<evidence type="ECO:0000256" key="2">
    <source>
        <dbReference type="SAM" id="SignalP"/>
    </source>
</evidence>
<dbReference type="PROSITE" id="PS50088">
    <property type="entry name" value="ANK_REPEAT"/>
    <property type="match status" value="1"/>
</dbReference>
<proteinExistence type="predicted"/>
<dbReference type="PROSITE" id="PS50297">
    <property type="entry name" value="ANK_REP_REGION"/>
    <property type="match status" value="1"/>
</dbReference>
<dbReference type="PANTHER" id="PTHR24127:SF1">
    <property type="entry name" value="ANKYRIN REPEAT AND EF-HAND DOMAIN-CONTAINING PROTEIN 1"/>
    <property type="match status" value="1"/>
</dbReference>
<protein>
    <submittedName>
        <fullName evidence="3">Uncharacterized protein</fullName>
    </submittedName>
</protein>
<organism evidence="3 4">
    <name type="scientific">Aquimarina atlantica</name>
    <dbReference type="NCBI Taxonomy" id="1317122"/>
    <lineage>
        <taxon>Bacteria</taxon>
        <taxon>Pseudomonadati</taxon>
        <taxon>Bacteroidota</taxon>
        <taxon>Flavobacteriia</taxon>
        <taxon>Flavobacteriales</taxon>
        <taxon>Flavobacteriaceae</taxon>
        <taxon>Aquimarina</taxon>
    </lineage>
</organism>
<dbReference type="eggNOG" id="COG0666">
    <property type="taxonomic scope" value="Bacteria"/>
</dbReference>
<dbReference type="InterPro" id="IPR036770">
    <property type="entry name" value="Ankyrin_rpt-contain_sf"/>
</dbReference>